<evidence type="ECO:0000259" key="1">
    <source>
        <dbReference type="Pfam" id="PF20415"/>
    </source>
</evidence>
<evidence type="ECO:0000313" key="3">
    <source>
        <dbReference type="Proteomes" id="UP001556367"/>
    </source>
</evidence>
<reference evidence="3" key="1">
    <citation type="submission" date="2024-06" db="EMBL/GenBank/DDBJ databases">
        <title>Multi-omics analyses provide insights into the biosynthesis of the anticancer antibiotic pleurotin in Hohenbuehelia grisea.</title>
        <authorList>
            <person name="Weaver J.A."/>
            <person name="Alberti F."/>
        </authorList>
    </citation>
    <scope>NUCLEOTIDE SEQUENCE [LARGE SCALE GENOMIC DNA]</scope>
    <source>
        <strain evidence="3">T-177</strain>
    </source>
</reference>
<sequence length="174" mass="19568">MEPTLHALLRYSQHDLEGGHRCPITWDLRNIPSTSVRHITSPDRTLSEFELSQHATAPPVTALHIICDLPPEDWPIIAQNENGVTVGNVLDAIHNVLKAQIKQPEWDRLPEKKQSLIGSIFDERWRNADDPRTTWSYGVLRVDCILRHTVFAGLTMAVGSADSCILSLRRPPPS</sequence>
<dbReference type="InterPro" id="IPR046522">
    <property type="entry name" value="DUF6699"/>
</dbReference>
<dbReference type="Pfam" id="PF20415">
    <property type="entry name" value="DUF6699"/>
    <property type="match status" value="1"/>
</dbReference>
<feature type="domain" description="DUF6699" evidence="1">
    <location>
        <begin position="24"/>
        <end position="155"/>
    </location>
</feature>
<dbReference type="EMBL" id="JASNQZ010000002">
    <property type="protein sequence ID" value="KAL0959889.1"/>
    <property type="molecule type" value="Genomic_DNA"/>
</dbReference>
<keyword evidence="3" id="KW-1185">Reference proteome</keyword>
<evidence type="ECO:0000313" key="2">
    <source>
        <dbReference type="EMBL" id="KAL0959889.1"/>
    </source>
</evidence>
<accession>A0ABR3JWA7</accession>
<dbReference type="Proteomes" id="UP001556367">
    <property type="component" value="Unassembled WGS sequence"/>
</dbReference>
<name>A0ABR3JWA7_9AGAR</name>
<organism evidence="2 3">
    <name type="scientific">Hohenbuehelia grisea</name>
    <dbReference type="NCBI Taxonomy" id="104357"/>
    <lineage>
        <taxon>Eukaryota</taxon>
        <taxon>Fungi</taxon>
        <taxon>Dikarya</taxon>
        <taxon>Basidiomycota</taxon>
        <taxon>Agaricomycotina</taxon>
        <taxon>Agaricomycetes</taxon>
        <taxon>Agaricomycetidae</taxon>
        <taxon>Agaricales</taxon>
        <taxon>Pleurotineae</taxon>
        <taxon>Pleurotaceae</taxon>
        <taxon>Hohenbuehelia</taxon>
    </lineage>
</organism>
<protein>
    <recommendedName>
        <fullName evidence="1">DUF6699 domain-containing protein</fullName>
    </recommendedName>
</protein>
<proteinExistence type="predicted"/>
<gene>
    <name evidence="2" type="ORF">HGRIS_011557</name>
</gene>
<comment type="caution">
    <text evidence="2">The sequence shown here is derived from an EMBL/GenBank/DDBJ whole genome shotgun (WGS) entry which is preliminary data.</text>
</comment>